<keyword evidence="9" id="KW-1185">Reference proteome</keyword>
<name>A0A8R7TU04_TRIUA</name>
<protein>
    <recommendedName>
        <fullName evidence="10">Phospho-N-acetylmuramoyl-pentapeptide-transferase-like protein</fullName>
    </recommendedName>
</protein>
<feature type="transmembrane region" description="Helical" evidence="7">
    <location>
        <begin position="201"/>
        <end position="218"/>
    </location>
</feature>
<dbReference type="Gramene" id="TuG1812G0300001549.01.T03">
    <property type="protein sequence ID" value="TuG1812G0300001549.01.T03"/>
    <property type="gene ID" value="TuG1812G0300001549.01"/>
</dbReference>
<reference evidence="8" key="3">
    <citation type="submission" date="2022-06" db="UniProtKB">
        <authorList>
            <consortium name="EnsemblPlants"/>
        </authorList>
    </citation>
    <scope>IDENTIFICATION</scope>
</reference>
<organism evidence="8 9">
    <name type="scientific">Triticum urartu</name>
    <name type="common">Red wild einkorn</name>
    <name type="synonym">Crithodium urartu</name>
    <dbReference type="NCBI Taxonomy" id="4572"/>
    <lineage>
        <taxon>Eukaryota</taxon>
        <taxon>Viridiplantae</taxon>
        <taxon>Streptophyta</taxon>
        <taxon>Embryophyta</taxon>
        <taxon>Tracheophyta</taxon>
        <taxon>Spermatophyta</taxon>
        <taxon>Magnoliopsida</taxon>
        <taxon>Liliopsida</taxon>
        <taxon>Poales</taxon>
        <taxon>Poaceae</taxon>
        <taxon>BOP clade</taxon>
        <taxon>Pooideae</taxon>
        <taxon>Triticodae</taxon>
        <taxon>Triticeae</taxon>
        <taxon>Triticinae</taxon>
        <taxon>Triticum</taxon>
    </lineage>
</organism>
<keyword evidence="2" id="KW-0808">Transferase</keyword>
<reference evidence="9" key="1">
    <citation type="journal article" date="2013" name="Nature">
        <title>Draft genome of the wheat A-genome progenitor Triticum urartu.</title>
        <authorList>
            <person name="Ling H.Q."/>
            <person name="Zhao S."/>
            <person name="Liu D."/>
            <person name="Wang J."/>
            <person name="Sun H."/>
            <person name="Zhang C."/>
            <person name="Fan H."/>
            <person name="Li D."/>
            <person name="Dong L."/>
            <person name="Tao Y."/>
            <person name="Gao C."/>
            <person name="Wu H."/>
            <person name="Li Y."/>
            <person name="Cui Y."/>
            <person name="Guo X."/>
            <person name="Zheng S."/>
            <person name="Wang B."/>
            <person name="Yu K."/>
            <person name="Liang Q."/>
            <person name="Yang W."/>
            <person name="Lou X."/>
            <person name="Chen J."/>
            <person name="Feng M."/>
            <person name="Jian J."/>
            <person name="Zhang X."/>
            <person name="Luo G."/>
            <person name="Jiang Y."/>
            <person name="Liu J."/>
            <person name="Wang Z."/>
            <person name="Sha Y."/>
            <person name="Zhang B."/>
            <person name="Wu H."/>
            <person name="Tang D."/>
            <person name="Shen Q."/>
            <person name="Xue P."/>
            <person name="Zou S."/>
            <person name="Wang X."/>
            <person name="Liu X."/>
            <person name="Wang F."/>
            <person name="Yang Y."/>
            <person name="An X."/>
            <person name="Dong Z."/>
            <person name="Zhang K."/>
            <person name="Zhang X."/>
            <person name="Luo M.C."/>
            <person name="Dvorak J."/>
            <person name="Tong Y."/>
            <person name="Wang J."/>
            <person name="Yang H."/>
            <person name="Li Z."/>
            <person name="Wang D."/>
            <person name="Zhang A."/>
            <person name="Wang J."/>
        </authorList>
    </citation>
    <scope>NUCLEOTIDE SEQUENCE</scope>
    <source>
        <strain evidence="9">cv. G1812</strain>
    </source>
</reference>
<evidence type="ECO:0000256" key="3">
    <source>
        <dbReference type="ARBA" id="ARBA00022692"/>
    </source>
</evidence>
<sequence>MASPSSSSASCSYYSCPAPHHPRFRRSLRRPPLPRVRPSSTPSSRRPSAVQESQFGSIPSRPTRRRGSIQIPTSFDDDLGDFSLVHHDDEDDAFGVVLYSSESDWSDDEVVLTQIGDVELPTMMTERRFKAAEGAITIAAHRLATIGKGQRKSRMKIHHFRRRGKPISPSNGKPTPAMGGLFFVPIGILVARRNVGSNSSGVNGAAIITIIFAVVGLLDDISNLVMDRNHKIPQWIRFLVQTAAGIYFFIWLGSANISTPYNMKFIVPLPPSFGLAFMGKVYLVLATVCSLSMGTGVTLVDGLDGLAGGVAALALVGLSVAALPICSGTLLFLPINMFSQSCNPAS</sequence>
<dbReference type="GO" id="GO:0005886">
    <property type="term" value="C:plasma membrane"/>
    <property type="evidence" value="ECO:0007669"/>
    <property type="project" value="TreeGrafter"/>
</dbReference>
<dbReference type="InterPro" id="IPR000715">
    <property type="entry name" value="Glycosyl_transferase_4"/>
</dbReference>
<evidence type="ECO:0000313" key="9">
    <source>
        <dbReference type="Proteomes" id="UP000015106"/>
    </source>
</evidence>
<evidence type="ECO:0008006" key="10">
    <source>
        <dbReference type="Google" id="ProtNLM"/>
    </source>
</evidence>
<reference evidence="8" key="2">
    <citation type="submission" date="2018-03" db="EMBL/GenBank/DDBJ databases">
        <title>The Triticum urartu genome reveals the dynamic nature of wheat genome evolution.</title>
        <authorList>
            <person name="Ling H."/>
            <person name="Ma B."/>
            <person name="Shi X."/>
            <person name="Liu H."/>
            <person name="Dong L."/>
            <person name="Sun H."/>
            <person name="Cao Y."/>
            <person name="Gao Q."/>
            <person name="Zheng S."/>
            <person name="Li Y."/>
            <person name="Yu Y."/>
            <person name="Du H."/>
            <person name="Qi M."/>
            <person name="Li Y."/>
            <person name="Yu H."/>
            <person name="Cui Y."/>
            <person name="Wang N."/>
            <person name="Chen C."/>
            <person name="Wu H."/>
            <person name="Zhao Y."/>
            <person name="Zhang J."/>
            <person name="Li Y."/>
            <person name="Zhou W."/>
            <person name="Zhang B."/>
            <person name="Hu W."/>
            <person name="Eijk M."/>
            <person name="Tang J."/>
            <person name="Witsenboer H."/>
            <person name="Zhao S."/>
            <person name="Li Z."/>
            <person name="Zhang A."/>
            <person name="Wang D."/>
            <person name="Liang C."/>
        </authorList>
    </citation>
    <scope>NUCLEOTIDE SEQUENCE [LARGE SCALE GENOMIC DNA]</scope>
    <source>
        <strain evidence="8">cv. G1812</strain>
    </source>
</reference>
<keyword evidence="4 7" id="KW-1133">Transmembrane helix</keyword>
<evidence type="ECO:0000256" key="6">
    <source>
        <dbReference type="SAM" id="MobiDB-lite"/>
    </source>
</evidence>
<dbReference type="GO" id="GO:0044038">
    <property type="term" value="P:cell wall macromolecule biosynthetic process"/>
    <property type="evidence" value="ECO:0007669"/>
    <property type="project" value="TreeGrafter"/>
</dbReference>
<evidence type="ECO:0000256" key="2">
    <source>
        <dbReference type="ARBA" id="ARBA00022679"/>
    </source>
</evidence>
<evidence type="ECO:0000313" key="8">
    <source>
        <dbReference type="EnsemblPlants" id="TuG1812G0300001549.01.T03"/>
    </source>
</evidence>
<accession>A0A8R7TU04</accession>
<dbReference type="GO" id="GO:0016780">
    <property type="term" value="F:phosphotransferase activity, for other substituted phosphate groups"/>
    <property type="evidence" value="ECO:0007669"/>
    <property type="project" value="InterPro"/>
</dbReference>
<dbReference type="EnsemblPlants" id="TuG1812G0300001549.01.T03">
    <property type="protein sequence ID" value="TuG1812G0300001549.01.T03"/>
    <property type="gene ID" value="TuG1812G0300001549.01"/>
</dbReference>
<dbReference type="PANTHER" id="PTHR22926">
    <property type="entry name" value="PHOSPHO-N-ACETYLMURAMOYL-PENTAPEPTIDE-TRANSFERASE"/>
    <property type="match status" value="1"/>
</dbReference>
<evidence type="ECO:0000256" key="5">
    <source>
        <dbReference type="ARBA" id="ARBA00023136"/>
    </source>
</evidence>
<feature type="compositionally biased region" description="Low complexity" evidence="6">
    <location>
        <begin position="36"/>
        <end position="48"/>
    </location>
</feature>
<feature type="region of interest" description="Disordered" evidence="6">
    <location>
        <begin position="1"/>
        <end position="72"/>
    </location>
</feature>
<proteinExistence type="predicted"/>
<dbReference type="AlphaFoldDB" id="A0A8R7TU04"/>
<keyword evidence="3 7" id="KW-0812">Transmembrane</keyword>
<dbReference type="GO" id="GO:0071555">
    <property type="term" value="P:cell wall organization"/>
    <property type="evidence" value="ECO:0007669"/>
    <property type="project" value="TreeGrafter"/>
</dbReference>
<evidence type="ECO:0000256" key="4">
    <source>
        <dbReference type="ARBA" id="ARBA00022989"/>
    </source>
</evidence>
<comment type="subcellular location">
    <subcellularLocation>
        <location evidence="1">Membrane</location>
        <topology evidence="1">Multi-pass membrane protein</topology>
    </subcellularLocation>
</comment>
<dbReference type="Pfam" id="PF00953">
    <property type="entry name" value="Glycos_transf_4"/>
    <property type="match status" value="1"/>
</dbReference>
<gene>
    <name evidence="8" type="primary">LOC125543191</name>
</gene>
<feature type="compositionally biased region" description="Basic residues" evidence="6">
    <location>
        <begin position="20"/>
        <end position="29"/>
    </location>
</feature>
<dbReference type="Proteomes" id="UP000015106">
    <property type="component" value="Chromosome 3"/>
</dbReference>
<feature type="transmembrane region" description="Helical" evidence="7">
    <location>
        <begin position="306"/>
        <end position="333"/>
    </location>
</feature>
<keyword evidence="5 7" id="KW-0472">Membrane</keyword>
<evidence type="ECO:0000256" key="7">
    <source>
        <dbReference type="SAM" id="Phobius"/>
    </source>
</evidence>
<feature type="compositionally biased region" description="Low complexity" evidence="6">
    <location>
        <begin position="1"/>
        <end position="18"/>
    </location>
</feature>
<evidence type="ECO:0000256" key="1">
    <source>
        <dbReference type="ARBA" id="ARBA00004141"/>
    </source>
</evidence>
<feature type="transmembrane region" description="Helical" evidence="7">
    <location>
        <begin position="238"/>
        <end position="261"/>
    </location>
</feature>
<dbReference type="PANTHER" id="PTHR22926:SF5">
    <property type="entry name" value="PHOSPHO-N-ACETYLMURAMOYL-PENTAPEPTIDE-TRANSFERASE HOMOLOG"/>
    <property type="match status" value="1"/>
</dbReference>
<feature type="transmembrane region" description="Helical" evidence="7">
    <location>
        <begin position="281"/>
        <end position="300"/>
    </location>
</feature>